<sequence length="179" mass="19952">MAPSFSTTIFPGFAALPWLLLGSRSWTFVGTWLEGRGQNVFGGLQQLGLCHPRAMYFLLTKEHHWNPKLQVFQALPPFSNVPHDQVRFGPILPWGLCEGMLGRFPVNATRITRKMKARGRAITWQAGHIALWFMRGPLMDAIFSASADRDPGPFFGLGASMVVFGVEVKRPTERGPEDA</sequence>
<name>A0ABP0SE69_9DINO</name>
<evidence type="ECO:0000313" key="1">
    <source>
        <dbReference type="EMBL" id="CAK9110693.1"/>
    </source>
</evidence>
<evidence type="ECO:0000313" key="2">
    <source>
        <dbReference type="Proteomes" id="UP001642484"/>
    </source>
</evidence>
<keyword evidence="2" id="KW-1185">Reference proteome</keyword>
<accession>A0ABP0SE69</accession>
<comment type="caution">
    <text evidence="1">The sequence shown here is derived from an EMBL/GenBank/DDBJ whole genome shotgun (WGS) entry which is preliminary data.</text>
</comment>
<dbReference type="Proteomes" id="UP001642484">
    <property type="component" value="Unassembled WGS sequence"/>
</dbReference>
<organism evidence="1 2">
    <name type="scientific">Durusdinium trenchii</name>
    <dbReference type="NCBI Taxonomy" id="1381693"/>
    <lineage>
        <taxon>Eukaryota</taxon>
        <taxon>Sar</taxon>
        <taxon>Alveolata</taxon>
        <taxon>Dinophyceae</taxon>
        <taxon>Suessiales</taxon>
        <taxon>Symbiodiniaceae</taxon>
        <taxon>Durusdinium</taxon>
    </lineage>
</organism>
<gene>
    <name evidence="1" type="ORF">CCMP2556_LOCUS51434</name>
</gene>
<reference evidence="1 2" key="1">
    <citation type="submission" date="2024-02" db="EMBL/GenBank/DDBJ databases">
        <authorList>
            <person name="Chen Y."/>
            <person name="Shah S."/>
            <person name="Dougan E. K."/>
            <person name="Thang M."/>
            <person name="Chan C."/>
        </authorList>
    </citation>
    <scope>NUCLEOTIDE SEQUENCE [LARGE SCALE GENOMIC DNA]</scope>
</reference>
<dbReference type="EMBL" id="CAXAMN010027428">
    <property type="protein sequence ID" value="CAK9110693.1"/>
    <property type="molecule type" value="Genomic_DNA"/>
</dbReference>
<proteinExistence type="predicted"/>
<protein>
    <submittedName>
        <fullName evidence="1">Uncharacterized protein</fullName>
    </submittedName>
</protein>